<protein>
    <submittedName>
        <fullName evidence="2">Protein phosphatase 2C domain-containing protein</fullName>
    </submittedName>
</protein>
<keyword evidence="3" id="KW-1185">Reference proteome</keyword>
<accession>A0ABZ0RRP9</accession>
<dbReference type="Proteomes" id="UP001322664">
    <property type="component" value="Chromosome"/>
</dbReference>
<dbReference type="InterPro" id="IPR001932">
    <property type="entry name" value="PPM-type_phosphatase-like_dom"/>
</dbReference>
<dbReference type="Gene3D" id="3.60.40.10">
    <property type="entry name" value="PPM-type phosphatase domain"/>
    <property type="match status" value="1"/>
</dbReference>
<reference evidence="2 3" key="1">
    <citation type="submission" date="2023-09" db="EMBL/GenBank/DDBJ databases">
        <authorList>
            <person name="Page C.A."/>
            <person name="Perez-Diaz I.M."/>
        </authorList>
    </citation>
    <scope>NUCLEOTIDE SEQUENCE [LARGE SCALE GENOMIC DNA]</scope>
    <source>
        <strain evidence="2 3">Ll15</strain>
    </source>
</reference>
<dbReference type="EMBL" id="CP137624">
    <property type="protein sequence ID" value="WPK10902.1"/>
    <property type="molecule type" value="Genomic_DNA"/>
</dbReference>
<proteinExistence type="predicted"/>
<organism evidence="2 3">
    <name type="scientific">Lysinibacillus louembei</name>
    <dbReference type="NCBI Taxonomy" id="1470088"/>
    <lineage>
        <taxon>Bacteria</taxon>
        <taxon>Bacillati</taxon>
        <taxon>Bacillota</taxon>
        <taxon>Bacilli</taxon>
        <taxon>Bacillales</taxon>
        <taxon>Bacillaceae</taxon>
        <taxon>Lysinibacillus</taxon>
    </lineage>
</organism>
<name>A0ABZ0RRP9_9BACI</name>
<dbReference type="RefSeq" id="WP_319836031.1">
    <property type="nucleotide sequence ID" value="NZ_CP137624.1"/>
</dbReference>
<evidence type="ECO:0000313" key="3">
    <source>
        <dbReference type="Proteomes" id="UP001322664"/>
    </source>
</evidence>
<gene>
    <name evidence="2" type="ORF">R6U77_13540</name>
</gene>
<feature type="domain" description="PPM-type phosphatase" evidence="1">
    <location>
        <begin position="23"/>
        <end position="256"/>
    </location>
</feature>
<dbReference type="PROSITE" id="PS51746">
    <property type="entry name" value="PPM_2"/>
    <property type="match status" value="1"/>
</dbReference>
<evidence type="ECO:0000259" key="1">
    <source>
        <dbReference type="PROSITE" id="PS51746"/>
    </source>
</evidence>
<evidence type="ECO:0000313" key="2">
    <source>
        <dbReference type="EMBL" id="WPK10902.1"/>
    </source>
</evidence>
<sequence length="268" mass="30984">MRDGVNEFSWCGDQENFVDIINIYHIDSIRIGRFGGNAYAGQYKNEDGCLVWVDEENKWEFAVILDAHNSTESIHVILQHFAMKKAEWQALFYLSVEQVFGRIEKAMLKMFQDEAFLTDCQSIQGETACLIIFRKDKYIWWFSVGDCLAFLFHPELAQLAQYQINQRQFYEWIGQVNTFEQSVPCYSSGIRELRSGMNRIFLTTDGLLECPNEPFAAKGIYRLIMDDTIEQGIEILLRTIQENGVRDSTTIIAWDVHVTKTVTKPSNG</sequence>
<dbReference type="SUPFAM" id="SSF81606">
    <property type="entry name" value="PP2C-like"/>
    <property type="match status" value="1"/>
</dbReference>
<dbReference type="InterPro" id="IPR036457">
    <property type="entry name" value="PPM-type-like_dom_sf"/>
</dbReference>